<organism evidence="2 3">
    <name type="scientific">Peptoanaerobacter stomatis</name>
    <dbReference type="NCBI Taxonomy" id="796937"/>
    <lineage>
        <taxon>Bacteria</taxon>
        <taxon>Bacillati</taxon>
        <taxon>Bacillota</taxon>
        <taxon>Clostridia</taxon>
        <taxon>Peptostreptococcales</taxon>
        <taxon>Filifactoraceae</taxon>
        <taxon>Peptoanaerobacter</taxon>
    </lineage>
</organism>
<evidence type="ECO:0000313" key="2">
    <source>
        <dbReference type="EMBL" id="EHL17907.1"/>
    </source>
</evidence>
<feature type="transmembrane region" description="Helical" evidence="1">
    <location>
        <begin position="28"/>
        <end position="49"/>
    </location>
</feature>
<keyword evidence="1" id="KW-0812">Transmembrane</keyword>
<evidence type="ECO:0000256" key="1">
    <source>
        <dbReference type="SAM" id="Phobius"/>
    </source>
</evidence>
<evidence type="ECO:0000313" key="3">
    <source>
        <dbReference type="Proteomes" id="UP000003379"/>
    </source>
</evidence>
<reference evidence="2 3" key="1">
    <citation type="submission" date="2011-08" db="EMBL/GenBank/DDBJ databases">
        <title>The Genome Sequence of Eubacteriaceae bacterium CM5.</title>
        <authorList>
            <consortium name="The Broad Institute Genome Sequencing Platform"/>
            <person name="Earl A."/>
            <person name="Ward D."/>
            <person name="Feldgarden M."/>
            <person name="Gevers D."/>
            <person name="Sizova M."/>
            <person name="Hazen A."/>
            <person name="Epstein S."/>
            <person name="Young S.K."/>
            <person name="Zeng Q."/>
            <person name="Gargeya S."/>
            <person name="Fitzgerald M."/>
            <person name="Haas B."/>
            <person name="Abouelleil A."/>
            <person name="Alvarado L."/>
            <person name="Arachchi H.M."/>
            <person name="Berlin A."/>
            <person name="Brown A."/>
            <person name="Chapman S.B."/>
            <person name="Chen Z."/>
            <person name="Dunbar C."/>
            <person name="Freedman E."/>
            <person name="Gearin G."/>
            <person name="Gellesch M."/>
            <person name="Goldberg J."/>
            <person name="Griggs A."/>
            <person name="Gujja S."/>
            <person name="Heiman D."/>
            <person name="Howarth C."/>
            <person name="Larson L."/>
            <person name="Lui A."/>
            <person name="MacDonald P.J.P."/>
            <person name="Montmayeur A."/>
            <person name="Murphy C."/>
            <person name="Neiman D."/>
            <person name="Pearson M."/>
            <person name="Priest M."/>
            <person name="Roberts A."/>
            <person name="Saif S."/>
            <person name="Shea T."/>
            <person name="Shenoy N."/>
            <person name="Sisk P."/>
            <person name="Stolte C."/>
            <person name="Sykes S."/>
            <person name="Wortman J."/>
            <person name="Nusbaum C."/>
            <person name="Birren B."/>
        </authorList>
    </citation>
    <scope>NUCLEOTIDE SEQUENCE [LARGE SCALE GENOMIC DNA]</scope>
    <source>
        <strain evidence="2 3">CM5</strain>
    </source>
</reference>
<dbReference type="HOGENOM" id="CLU_2509768_0_0_9"/>
<sequence>MEILEIIVDIIIEIFLNKVSNKKTVKRLLIFISVIIYAFIIIAILWVSLVFVKDLMPKCILIVIDSIIFINFTFEMKKLMFNEEN</sequence>
<dbReference type="AlphaFoldDB" id="G9XES7"/>
<feature type="transmembrane region" description="Helical" evidence="1">
    <location>
        <begin position="55"/>
        <end position="74"/>
    </location>
</feature>
<gene>
    <name evidence="2" type="ORF">HMPREF9628_00505</name>
</gene>
<keyword evidence="1" id="KW-0472">Membrane</keyword>
<keyword evidence="1" id="KW-1133">Transmembrane helix</keyword>
<protein>
    <submittedName>
        <fullName evidence="2">Uncharacterized protein</fullName>
    </submittedName>
</protein>
<proteinExistence type="predicted"/>
<accession>G9XES7</accession>
<name>G9XES7_9FIRM</name>
<dbReference type="Proteomes" id="UP000003379">
    <property type="component" value="Unassembled WGS sequence"/>
</dbReference>
<comment type="caution">
    <text evidence="2">The sequence shown here is derived from an EMBL/GenBank/DDBJ whole genome shotgun (WGS) entry which is preliminary data.</text>
</comment>
<dbReference type="RefSeq" id="WP_009528720.1">
    <property type="nucleotide sequence ID" value="NZ_JH414598.1"/>
</dbReference>
<dbReference type="STRING" id="796937.HMPREF9630_00397"/>
<dbReference type="EMBL" id="AFZG01000052">
    <property type="protein sequence ID" value="EHL17907.1"/>
    <property type="molecule type" value="Genomic_DNA"/>
</dbReference>